<evidence type="ECO:0000256" key="9">
    <source>
        <dbReference type="ARBA" id="ARBA00029554"/>
    </source>
</evidence>
<gene>
    <name evidence="10" type="primary">tuf</name>
    <name evidence="12" type="ORF">ATJ97_2943</name>
</gene>
<dbReference type="FunFam" id="3.40.50.300:FF:000003">
    <property type="entry name" value="Elongation factor Tu"/>
    <property type="match status" value="1"/>
</dbReference>
<dbReference type="InterPro" id="IPR004541">
    <property type="entry name" value="Transl_elong_EFTu/EF1A_bac/org"/>
</dbReference>
<dbReference type="InterPro" id="IPR027417">
    <property type="entry name" value="P-loop_NTPase"/>
</dbReference>
<keyword evidence="6 10" id="KW-0460">Magnesium</keyword>
<keyword evidence="5 10" id="KW-0378">Hydrolase</keyword>
<dbReference type="InterPro" id="IPR000795">
    <property type="entry name" value="T_Tr_GTP-bd_dom"/>
</dbReference>
<dbReference type="EMBL" id="PDJI01000004">
    <property type="protein sequence ID" value="PFG40414.1"/>
    <property type="molecule type" value="Genomic_DNA"/>
</dbReference>
<dbReference type="PROSITE" id="PS51722">
    <property type="entry name" value="G_TR_2"/>
    <property type="match status" value="1"/>
</dbReference>
<dbReference type="HAMAP" id="MF_00118_B">
    <property type="entry name" value="EF_Tu_B"/>
    <property type="match status" value="1"/>
</dbReference>
<comment type="catalytic activity">
    <reaction evidence="10">
        <text>GTP + H2O = GDP + phosphate + H(+)</text>
        <dbReference type="Rhea" id="RHEA:19669"/>
        <dbReference type="ChEBI" id="CHEBI:15377"/>
        <dbReference type="ChEBI" id="CHEBI:15378"/>
        <dbReference type="ChEBI" id="CHEBI:37565"/>
        <dbReference type="ChEBI" id="CHEBI:43474"/>
        <dbReference type="ChEBI" id="CHEBI:58189"/>
        <dbReference type="EC" id="3.6.5.3"/>
    </reaction>
</comment>
<evidence type="ECO:0000256" key="5">
    <source>
        <dbReference type="ARBA" id="ARBA00022801"/>
    </source>
</evidence>
<dbReference type="Pfam" id="PF03143">
    <property type="entry name" value="GTP_EFTU_D3"/>
    <property type="match status" value="1"/>
</dbReference>
<dbReference type="NCBIfam" id="TIGR00231">
    <property type="entry name" value="small_GTP"/>
    <property type="match status" value="1"/>
</dbReference>
<evidence type="ECO:0000256" key="6">
    <source>
        <dbReference type="ARBA" id="ARBA00022842"/>
    </source>
</evidence>
<reference evidence="12 13" key="1">
    <citation type="submission" date="2017-10" db="EMBL/GenBank/DDBJ databases">
        <title>Sequencing the genomes of 1000 actinobacteria strains.</title>
        <authorList>
            <person name="Klenk H.-P."/>
        </authorList>
    </citation>
    <scope>NUCLEOTIDE SEQUENCE [LARGE SCALE GENOMIC DNA]</scope>
    <source>
        <strain evidence="12 13">DSM 21838</strain>
    </source>
</reference>
<feature type="binding site" evidence="10">
    <location>
        <begin position="19"/>
        <end position="26"/>
    </location>
    <ligand>
        <name>GTP</name>
        <dbReference type="ChEBI" id="CHEBI:37565"/>
    </ligand>
</feature>
<dbReference type="SUPFAM" id="SSF50447">
    <property type="entry name" value="Translation proteins"/>
    <property type="match status" value="1"/>
</dbReference>
<dbReference type="CDD" id="cd01884">
    <property type="entry name" value="EF_Tu"/>
    <property type="match status" value="1"/>
</dbReference>
<evidence type="ECO:0000313" key="13">
    <source>
        <dbReference type="Proteomes" id="UP000222106"/>
    </source>
</evidence>
<evidence type="ECO:0000256" key="3">
    <source>
        <dbReference type="ARBA" id="ARBA00022741"/>
    </source>
</evidence>
<evidence type="ECO:0000256" key="8">
    <source>
        <dbReference type="ARBA" id="ARBA00023134"/>
    </source>
</evidence>
<evidence type="ECO:0000256" key="7">
    <source>
        <dbReference type="ARBA" id="ARBA00022917"/>
    </source>
</evidence>
<dbReference type="AlphaFoldDB" id="A0A2A9EN64"/>
<name>A0A2A9EN64_9MICO</name>
<dbReference type="InterPro" id="IPR009001">
    <property type="entry name" value="Transl_elong_EF1A/Init_IF2_C"/>
</dbReference>
<feature type="domain" description="Tr-type G" evidence="11">
    <location>
        <begin position="10"/>
        <end position="206"/>
    </location>
</feature>
<keyword evidence="8 10" id="KW-0342">GTP-binding</keyword>
<dbReference type="InterPro" id="IPR004160">
    <property type="entry name" value="Transl_elong_EFTu/EF1A_C"/>
</dbReference>
<accession>A0A2A9EN64</accession>
<dbReference type="GO" id="GO:0000287">
    <property type="term" value="F:magnesium ion binding"/>
    <property type="evidence" value="ECO:0007669"/>
    <property type="project" value="UniProtKB-UniRule"/>
</dbReference>
<dbReference type="Gene3D" id="3.40.50.300">
    <property type="entry name" value="P-loop containing nucleotide triphosphate hydrolases"/>
    <property type="match status" value="1"/>
</dbReference>
<dbReference type="Pfam" id="PF00009">
    <property type="entry name" value="GTP_EFTU"/>
    <property type="match status" value="1"/>
</dbReference>
<dbReference type="NCBIfam" id="TIGR00485">
    <property type="entry name" value="EF-Tu"/>
    <property type="match status" value="1"/>
</dbReference>
<dbReference type="InterPro" id="IPR005225">
    <property type="entry name" value="Small_GTP-bd"/>
</dbReference>
<comment type="subunit">
    <text evidence="10">Monomer.</text>
</comment>
<dbReference type="InterPro" id="IPR004161">
    <property type="entry name" value="EFTu-like_2"/>
</dbReference>
<keyword evidence="4 10" id="KW-0251">Elongation factor</keyword>
<dbReference type="NCBIfam" id="NF009373">
    <property type="entry name" value="PRK12736.1"/>
    <property type="match status" value="1"/>
</dbReference>
<comment type="subcellular location">
    <subcellularLocation>
        <location evidence="10">Cytoplasm</location>
    </subcellularLocation>
</comment>
<comment type="similarity">
    <text evidence="1 10">Belongs to the TRAFAC class translation factor GTPase superfamily. Classic translation factor GTPase family. EF-Tu/EF-1A subfamily.</text>
</comment>
<feature type="binding site" evidence="10">
    <location>
        <position position="26"/>
    </location>
    <ligand>
        <name>Mg(2+)</name>
        <dbReference type="ChEBI" id="CHEBI:18420"/>
    </ligand>
</feature>
<evidence type="ECO:0000256" key="1">
    <source>
        <dbReference type="ARBA" id="ARBA00007249"/>
    </source>
</evidence>
<dbReference type="InterPro" id="IPR033720">
    <property type="entry name" value="EFTU_2"/>
</dbReference>
<dbReference type="Proteomes" id="UP000222106">
    <property type="component" value="Unassembled WGS sequence"/>
</dbReference>
<dbReference type="Pfam" id="PF03144">
    <property type="entry name" value="GTP_EFTU_D2"/>
    <property type="match status" value="1"/>
</dbReference>
<comment type="function">
    <text evidence="10">GTP hydrolase that promotes the GTP-dependent binding of aminoacyl-tRNA to the A-site of ribosomes during protein biosynthesis.</text>
</comment>
<dbReference type="OrthoDB" id="9803139at2"/>
<dbReference type="NCBIfam" id="NF009372">
    <property type="entry name" value="PRK12735.1"/>
    <property type="match status" value="1"/>
</dbReference>
<evidence type="ECO:0000256" key="10">
    <source>
        <dbReference type="HAMAP-Rule" id="MF_00118"/>
    </source>
</evidence>
<dbReference type="GO" id="GO:0003924">
    <property type="term" value="F:GTPase activity"/>
    <property type="evidence" value="ECO:0007669"/>
    <property type="project" value="UniProtKB-UniRule"/>
</dbReference>
<comment type="caution">
    <text evidence="12">The sequence shown here is derived from an EMBL/GenBank/DDBJ whole genome shotgun (WGS) entry which is preliminary data.</text>
</comment>
<dbReference type="PANTHER" id="PTHR43721">
    <property type="entry name" value="ELONGATION FACTOR TU-RELATED"/>
    <property type="match status" value="1"/>
</dbReference>
<dbReference type="FunFam" id="2.40.30.10:FF:000001">
    <property type="entry name" value="Elongation factor Tu"/>
    <property type="match status" value="1"/>
</dbReference>
<dbReference type="InterPro" id="IPR009000">
    <property type="entry name" value="Transl_B-barrel_sf"/>
</dbReference>
<dbReference type="PRINTS" id="PR00315">
    <property type="entry name" value="ELONGATNFCT"/>
</dbReference>
<evidence type="ECO:0000259" key="11">
    <source>
        <dbReference type="PROSITE" id="PS51722"/>
    </source>
</evidence>
<dbReference type="SUPFAM" id="SSF52540">
    <property type="entry name" value="P-loop containing nucleoside triphosphate hydrolases"/>
    <property type="match status" value="1"/>
</dbReference>
<dbReference type="InterPro" id="IPR050055">
    <property type="entry name" value="EF-Tu_GTPase"/>
</dbReference>
<dbReference type="GO" id="GO:0005829">
    <property type="term" value="C:cytosol"/>
    <property type="evidence" value="ECO:0007669"/>
    <property type="project" value="TreeGrafter"/>
</dbReference>
<dbReference type="InterPro" id="IPR041709">
    <property type="entry name" value="EF-Tu_GTP-bd"/>
</dbReference>
<proteinExistence type="inferred from homology"/>
<dbReference type="CDD" id="cd03697">
    <property type="entry name" value="EFTU_II"/>
    <property type="match status" value="1"/>
</dbReference>
<feature type="binding site" evidence="10">
    <location>
        <begin position="83"/>
        <end position="87"/>
    </location>
    <ligand>
        <name>GTP</name>
        <dbReference type="ChEBI" id="CHEBI:37565"/>
    </ligand>
</feature>
<dbReference type="InterPro" id="IPR031157">
    <property type="entry name" value="G_TR_CS"/>
</dbReference>
<evidence type="ECO:0000256" key="2">
    <source>
        <dbReference type="ARBA" id="ARBA00022490"/>
    </source>
</evidence>
<keyword evidence="2 10" id="KW-0963">Cytoplasm</keyword>
<organism evidence="12 13">
    <name type="scientific">Georgenia soli</name>
    <dbReference type="NCBI Taxonomy" id="638953"/>
    <lineage>
        <taxon>Bacteria</taxon>
        <taxon>Bacillati</taxon>
        <taxon>Actinomycetota</taxon>
        <taxon>Actinomycetes</taxon>
        <taxon>Micrococcales</taxon>
        <taxon>Bogoriellaceae</taxon>
        <taxon>Georgenia</taxon>
    </lineage>
</organism>
<protein>
    <recommendedName>
        <fullName evidence="9 10">Elongation factor Tu</fullName>
        <shortName evidence="10">EF-Tu</shortName>
        <ecNumber evidence="10">3.6.5.3</ecNumber>
    </recommendedName>
</protein>
<evidence type="ECO:0000313" key="12">
    <source>
        <dbReference type="EMBL" id="PFG40414.1"/>
    </source>
</evidence>
<evidence type="ECO:0000256" key="4">
    <source>
        <dbReference type="ARBA" id="ARBA00022768"/>
    </source>
</evidence>
<keyword evidence="3 10" id="KW-0547">Nucleotide-binding</keyword>
<keyword evidence="13" id="KW-1185">Reference proteome</keyword>
<sequence length="397" mass="43746">MAKAKFERTKPHVNIGTIGHVDHGKTTLTAAISKVLADKYPDPNTFTPFDQVDNAPEERQRGITINVSHVEYQTDKRHYAHVDAPGHADYIKNMITGAAQMDGAILVVAATDGPMAQTREHVLLARQVGVPYLLVALNKSDMVDDEEILELVEMEVRELLSSQGFPGDDVPVVRVSALKALEGDPQWVKSVEDLMEAVDENVPDPVRDIDKPFLMPIEDVFTITGRGTVVTGRVERGQLKVNEEVEIVGIKEAKQTTTVTGIEMFRKLLDTADAGENVGLLLRGTKREDVERGQVVCKPGSITPHTQFEGQVYILAKDEGGRHNPFYSNYRPQFYFRTTDVTGVITLPEGTEMVMPGDNTEMTVELIQPIAMEEGLGFAIREGGRTVGSGRVTKIIK</sequence>
<dbReference type="SUPFAM" id="SSF50465">
    <property type="entry name" value="EF-Tu/eEF-1alpha/eIF2-gamma C-terminal domain"/>
    <property type="match status" value="1"/>
</dbReference>
<dbReference type="CDD" id="cd03707">
    <property type="entry name" value="EFTU_III"/>
    <property type="match status" value="1"/>
</dbReference>
<dbReference type="Gene3D" id="2.40.30.10">
    <property type="entry name" value="Translation factors"/>
    <property type="match status" value="2"/>
</dbReference>
<dbReference type="RefSeq" id="WP_098484329.1">
    <property type="nucleotide sequence ID" value="NZ_PDJI01000004.1"/>
</dbReference>
<dbReference type="GO" id="GO:0005525">
    <property type="term" value="F:GTP binding"/>
    <property type="evidence" value="ECO:0007669"/>
    <property type="project" value="UniProtKB-UniRule"/>
</dbReference>
<keyword evidence="7 10" id="KW-0648">Protein biosynthesis</keyword>
<dbReference type="PANTHER" id="PTHR43721:SF22">
    <property type="entry name" value="ELONGATION FACTOR TU, MITOCHONDRIAL"/>
    <property type="match status" value="1"/>
</dbReference>
<dbReference type="NCBIfam" id="NF000766">
    <property type="entry name" value="PRK00049.1"/>
    <property type="match status" value="1"/>
</dbReference>
<dbReference type="EC" id="3.6.5.3" evidence="10"/>
<dbReference type="GO" id="GO:0003746">
    <property type="term" value="F:translation elongation factor activity"/>
    <property type="evidence" value="ECO:0007669"/>
    <property type="project" value="UniProtKB-UniRule"/>
</dbReference>
<feature type="binding site" evidence="10">
    <location>
        <begin position="138"/>
        <end position="141"/>
    </location>
    <ligand>
        <name>GTP</name>
        <dbReference type="ChEBI" id="CHEBI:37565"/>
    </ligand>
</feature>
<dbReference type="PROSITE" id="PS00301">
    <property type="entry name" value="G_TR_1"/>
    <property type="match status" value="1"/>
</dbReference>
<keyword evidence="10" id="KW-0479">Metal-binding</keyword>